<dbReference type="GO" id="GO:0006412">
    <property type="term" value="P:translation"/>
    <property type="evidence" value="ECO:0007669"/>
    <property type="project" value="UniProtKB-UniRule"/>
</dbReference>
<evidence type="ECO:0000313" key="10">
    <source>
        <dbReference type="Proteomes" id="UP000176329"/>
    </source>
</evidence>
<dbReference type="EMBL" id="MFPV01000009">
    <property type="protein sequence ID" value="OGH62910.1"/>
    <property type="molecule type" value="Genomic_DNA"/>
</dbReference>
<feature type="region of interest" description="Disordered" evidence="6">
    <location>
        <begin position="206"/>
        <end position="229"/>
    </location>
</feature>
<dbReference type="InterPro" id="IPR020056">
    <property type="entry name" value="Rbsml_bL25/Gln-tRNA_synth_N"/>
</dbReference>
<dbReference type="Gene3D" id="2.40.240.10">
    <property type="entry name" value="Ribosomal Protein L25, Chain P"/>
    <property type="match status" value="1"/>
</dbReference>
<dbReference type="PANTHER" id="PTHR33284">
    <property type="entry name" value="RIBOSOMAL PROTEIN L25/GLN-TRNA SYNTHETASE, ANTI-CODON-BINDING DOMAIN-CONTAINING PROTEIN"/>
    <property type="match status" value="1"/>
</dbReference>
<feature type="domain" description="Large ribosomal subunit protein bL25 L25" evidence="7">
    <location>
        <begin position="5"/>
        <end position="91"/>
    </location>
</feature>
<keyword evidence="2 5" id="KW-0694">RNA-binding</keyword>
<feature type="compositionally biased region" description="Low complexity" evidence="6">
    <location>
        <begin position="219"/>
        <end position="229"/>
    </location>
</feature>
<dbReference type="InterPro" id="IPR001021">
    <property type="entry name" value="Ribosomal_bL25_long"/>
</dbReference>
<gene>
    <name evidence="5" type="primary">rplY</name>
    <name evidence="5" type="synonym">ctc</name>
    <name evidence="9" type="ORF">A2848_03055</name>
</gene>
<evidence type="ECO:0000256" key="3">
    <source>
        <dbReference type="ARBA" id="ARBA00022980"/>
    </source>
</evidence>
<dbReference type="InterPro" id="IPR020930">
    <property type="entry name" value="Ribosomal_uL5_bac-type"/>
</dbReference>
<evidence type="ECO:0000259" key="8">
    <source>
        <dbReference type="Pfam" id="PF14693"/>
    </source>
</evidence>
<dbReference type="PANTHER" id="PTHR33284:SF1">
    <property type="entry name" value="RIBOSOMAL PROTEIN L25_GLN-TRNA SYNTHETASE, ANTI-CODON-BINDING DOMAIN-CONTAINING PROTEIN"/>
    <property type="match status" value="1"/>
</dbReference>
<proteinExistence type="inferred from homology"/>
<comment type="subunit">
    <text evidence="5">Part of the 50S ribosomal subunit; part of the 5S rRNA/L5/L18/L25 subcomplex. Contacts the 5S rRNA. Binds to the 5S rRNA independently of L5 and L18.</text>
</comment>
<sequence length="229" mass="24463">MKVSLNAETRVLTNRAAVQTIRAERKIPAVVYGPEMKPISIAIEYNPFVKALAEAGESTLVEVEVAGTKHNTLIKDLQTDPATGRFTHVDFYAVSMKKELETDVSLVFVGEAEAVKTGGTLMKIKDALGVRCLPKDLVRSIEVSIEKLKTYDDVITVADIALPEGLTALADADDVIAKVSAPLTEDQLKALEAENASDVTKVEVIGKKEEPAEGEAAADGEAATKAAKE</sequence>
<dbReference type="InterPro" id="IPR029751">
    <property type="entry name" value="Ribosomal_L25_dom"/>
</dbReference>
<reference evidence="9 10" key="1">
    <citation type="journal article" date="2016" name="Nat. Commun.">
        <title>Thousands of microbial genomes shed light on interconnected biogeochemical processes in an aquifer system.</title>
        <authorList>
            <person name="Anantharaman K."/>
            <person name="Brown C.T."/>
            <person name="Hug L.A."/>
            <person name="Sharon I."/>
            <person name="Castelle C.J."/>
            <person name="Probst A.J."/>
            <person name="Thomas B.C."/>
            <person name="Singh A."/>
            <person name="Wilkins M.J."/>
            <person name="Karaoz U."/>
            <person name="Brodie E.L."/>
            <person name="Williams K.H."/>
            <person name="Hubbard S.S."/>
            <person name="Banfield J.F."/>
        </authorList>
    </citation>
    <scope>NUCLEOTIDE SEQUENCE [LARGE SCALE GENOMIC DNA]</scope>
</reference>
<dbReference type="AlphaFoldDB" id="A0A1F6LU26"/>
<dbReference type="InterPro" id="IPR011035">
    <property type="entry name" value="Ribosomal_bL25/Gln-tRNA_synth"/>
</dbReference>
<dbReference type="GO" id="GO:0008097">
    <property type="term" value="F:5S rRNA binding"/>
    <property type="evidence" value="ECO:0007669"/>
    <property type="project" value="InterPro"/>
</dbReference>
<dbReference type="GO" id="GO:0022625">
    <property type="term" value="C:cytosolic large ribosomal subunit"/>
    <property type="evidence" value="ECO:0007669"/>
    <property type="project" value="TreeGrafter"/>
</dbReference>
<evidence type="ECO:0000259" key="7">
    <source>
        <dbReference type="Pfam" id="PF01386"/>
    </source>
</evidence>
<name>A0A1F6LU26_9BACT</name>
<evidence type="ECO:0000256" key="6">
    <source>
        <dbReference type="SAM" id="MobiDB-lite"/>
    </source>
</evidence>
<keyword evidence="1 5" id="KW-0699">rRNA-binding</keyword>
<protein>
    <recommendedName>
        <fullName evidence="5">Large ribosomal subunit protein bL25</fullName>
    </recommendedName>
    <alternativeName>
        <fullName evidence="5">General stress protein CTC</fullName>
    </alternativeName>
</protein>
<evidence type="ECO:0000256" key="1">
    <source>
        <dbReference type="ARBA" id="ARBA00022730"/>
    </source>
</evidence>
<dbReference type="Pfam" id="PF01386">
    <property type="entry name" value="Ribosomal_L25p"/>
    <property type="match status" value="1"/>
</dbReference>
<comment type="similarity">
    <text evidence="5">Belongs to the bacterial ribosomal protein bL25 family. CTC subfamily.</text>
</comment>
<evidence type="ECO:0000256" key="2">
    <source>
        <dbReference type="ARBA" id="ARBA00022884"/>
    </source>
</evidence>
<keyword evidence="4 5" id="KW-0687">Ribonucleoprotein</keyword>
<accession>A0A1F6LU26</accession>
<dbReference type="SUPFAM" id="SSF50715">
    <property type="entry name" value="Ribosomal protein L25-like"/>
    <property type="match status" value="1"/>
</dbReference>
<dbReference type="NCBIfam" id="TIGR00731">
    <property type="entry name" value="bL25_bact_ctc"/>
    <property type="match status" value="1"/>
</dbReference>
<dbReference type="Pfam" id="PF14693">
    <property type="entry name" value="Ribosomal_TL5_C"/>
    <property type="match status" value="1"/>
</dbReference>
<feature type="domain" description="Large ribosomal subunit protein bL25 beta" evidence="8">
    <location>
        <begin position="100"/>
        <end position="182"/>
    </location>
</feature>
<comment type="function">
    <text evidence="5">This is one of the proteins that binds to the 5S RNA in the ribosome where it forms part of the central protuberance.</text>
</comment>
<evidence type="ECO:0000256" key="4">
    <source>
        <dbReference type="ARBA" id="ARBA00023274"/>
    </source>
</evidence>
<dbReference type="Gene3D" id="2.170.120.20">
    <property type="entry name" value="Ribosomal protein L25, beta domain"/>
    <property type="match status" value="1"/>
</dbReference>
<dbReference type="Proteomes" id="UP000176329">
    <property type="component" value="Unassembled WGS sequence"/>
</dbReference>
<comment type="caution">
    <text evidence="9">The sequence shown here is derived from an EMBL/GenBank/DDBJ whole genome shotgun (WGS) entry which is preliminary data.</text>
</comment>
<dbReference type="InterPro" id="IPR020057">
    <property type="entry name" value="Ribosomal_bL25_b-dom"/>
</dbReference>
<dbReference type="GO" id="GO:0003735">
    <property type="term" value="F:structural constituent of ribosome"/>
    <property type="evidence" value="ECO:0007669"/>
    <property type="project" value="InterPro"/>
</dbReference>
<dbReference type="InterPro" id="IPR037121">
    <property type="entry name" value="Ribosomal_bL25_C"/>
</dbReference>
<evidence type="ECO:0000313" key="9">
    <source>
        <dbReference type="EMBL" id="OGH62910.1"/>
    </source>
</evidence>
<organism evidence="9 10">
    <name type="scientific">Candidatus Magasanikbacteria bacterium RIFCSPHIGHO2_01_FULL_50_8</name>
    <dbReference type="NCBI Taxonomy" id="1798674"/>
    <lineage>
        <taxon>Bacteria</taxon>
        <taxon>Candidatus Magasanikiibacteriota</taxon>
    </lineage>
</organism>
<evidence type="ECO:0000256" key="5">
    <source>
        <dbReference type="HAMAP-Rule" id="MF_01334"/>
    </source>
</evidence>
<dbReference type="HAMAP" id="MF_01334">
    <property type="entry name" value="Ribosomal_bL25_CTC"/>
    <property type="match status" value="1"/>
</dbReference>
<dbReference type="CDD" id="cd00495">
    <property type="entry name" value="Ribosomal_L25_TL5_CTC"/>
    <property type="match status" value="1"/>
</dbReference>
<keyword evidence="3 5" id="KW-0689">Ribosomal protein</keyword>